<proteinExistence type="predicted"/>
<dbReference type="Gramene" id="TVU19309">
    <property type="protein sequence ID" value="TVU19309"/>
    <property type="gene ID" value="EJB05_35450"/>
</dbReference>
<comment type="caution">
    <text evidence="1">The sequence shown here is derived from an EMBL/GenBank/DDBJ whole genome shotgun (WGS) entry which is preliminary data.</text>
</comment>
<reference evidence="1 2" key="1">
    <citation type="journal article" date="2019" name="Sci. Rep.">
        <title>A high-quality genome of Eragrostis curvula grass provides insights into Poaceae evolution and supports new strategies to enhance forage quality.</title>
        <authorList>
            <person name="Carballo J."/>
            <person name="Santos B.A.C.M."/>
            <person name="Zappacosta D."/>
            <person name="Garbus I."/>
            <person name="Selva J.P."/>
            <person name="Gallo C.A."/>
            <person name="Diaz A."/>
            <person name="Albertini E."/>
            <person name="Caccamo M."/>
            <person name="Echenique V."/>
        </authorList>
    </citation>
    <scope>NUCLEOTIDE SEQUENCE [LARGE SCALE GENOMIC DNA]</scope>
    <source>
        <strain evidence="2">cv. Victoria</strain>
        <tissue evidence="1">Leaf</tissue>
    </source>
</reference>
<protein>
    <submittedName>
        <fullName evidence="1">Uncharacterized protein</fullName>
    </submittedName>
</protein>
<dbReference type="OrthoDB" id="10562478at2759"/>
<dbReference type="Pfam" id="PF09713">
    <property type="entry name" value="A_thal_3526"/>
    <property type="match status" value="1"/>
</dbReference>
<dbReference type="Proteomes" id="UP000324897">
    <property type="component" value="Chromosome 7"/>
</dbReference>
<dbReference type="AlphaFoldDB" id="A0A5J9U6N0"/>
<sequence length="276" mass="31208">MRGSYSAHKIQGITMPVSELGPGNAANDGEEDARQFILQVKQTVERCLAQGMDKAQMFRAIREEGLHPGAAFAVYKEIRDQNRVFFQEYYCMIDLKEQRERLDRLIRAYRGGVRVPETATPLIATEETDGPVSMMEWPDQQTLQAWLSNGGDHQLAPTAWTQHTAHLPAMEQVLNYGLPVAIAWRQPAEHLPAWEQMQNHGLPVANGAFQEPAWPPQQQAFPLPDALPLHNYEETAANGGFRGLVWPQQEVQAGRQLQQPAANNGWCQWLTWPQHQ</sequence>
<evidence type="ECO:0000313" key="1">
    <source>
        <dbReference type="EMBL" id="TVU19309.1"/>
    </source>
</evidence>
<organism evidence="1 2">
    <name type="scientific">Eragrostis curvula</name>
    <name type="common">weeping love grass</name>
    <dbReference type="NCBI Taxonomy" id="38414"/>
    <lineage>
        <taxon>Eukaryota</taxon>
        <taxon>Viridiplantae</taxon>
        <taxon>Streptophyta</taxon>
        <taxon>Embryophyta</taxon>
        <taxon>Tracheophyta</taxon>
        <taxon>Spermatophyta</taxon>
        <taxon>Magnoliopsida</taxon>
        <taxon>Liliopsida</taxon>
        <taxon>Poales</taxon>
        <taxon>Poaceae</taxon>
        <taxon>PACMAD clade</taxon>
        <taxon>Chloridoideae</taxon>
        <taxon>Eragrostideae</taxon>
        <taxon>Eragrostidinae</taxon>
        <taxon>Eragrostis</taxon>
    </lineage>
</organism>
<dbReference type="InterPro" id="IPR006476">
    <property type="entry name" value="CHP01589_pln"/>
</dbReference>
<evidence type="ECO:0000313" key="2">
    <source>
        <dbReference type="Proteomes" id="UP000324897"/>
    </source>
</evidence>
<name>A0A5J9U6N0_9POAL</name>
<keyword evidence="2" id="KW-1185">Reference proteome</keyword>
<accession>A0A5J9U6N0</accession>
<gene>
    <name evidence="1" type="ORF">EJB05_35450</name>
</gene>
<dbReference type="EMBL" id="RWGY01000029">
    <property type="protein sequence ID" value="TVU19309.1"/>
    <property type="molecule type" value="Genomic_DNA"/>
</dbReference>